<keyword evidence="2" id="KW-1185">Reference proteome</keyword>
<gene>
    <name evidence="1" type="ORF">ACAOBT_LOCUS19654</name>
</gene>
<dbReference type="AlphaFoldDB" id="A0A9P0L7W6"/>
<evidence type="ECO:0000313" key="2">
    <source>
        <dbReference type="Proteomes" id="UP001152888"/>
    </source>
</evidence>
<proteinExistence type="predicted"/>
<dbReference type="OrthoDB" id="6743767at2759"/>
<dbReference type="EMBL" id="CAKOFQ010007087">
    <property type="protein sequence ID" value="CAH1990421.1"/>
    <property type="molecule type" value="Genomic_DNA"/>
</dbReference>
<dbReference type="Proteomes" id="UP001152888">
    <property type="component" value="Unassembled WGS sequence"/>
</dbReference>
<evidence type="ECO:0000313" key="1">
    <source>
        <dbReference type="EMBL" id="CAH1990421.1"/>
    </source>
</evidence>
<name>A0A9P0L7W6_ACAOB</name>
<feature type="non-terminal residue" evidence="1">
    <location>
        <position position="296"/>
    </location>
</feature>
<organism evidence="1 2">
    <name type="scientific">Acanthoscelides obtectus</name>
    <name type="common">Bean weevil</name>
    <name type="synonym">Bruchus obtectus</name>
    <dbReference type="NCBI Taxonomy" id="200917"/>
    <lineage>
        <taxon>Eukaryota</taxon>
        <taxon>Metazoa</taxon>
        <taxon>Ecdysozoa</taxon>
        <taxon>Arthropoda</taxon>
        <taxon>Hexapoda</taxon>
        <taxon>Insecta</taxon>
        <taxon>Pterygota</taxon>
        <taxon>Neoptera</taxon>
        <taxon>Endopterygota</taxon>
        <taxon>Coleoptera</taxon>
        <taxon>Polyphaga</taxon>
        <taxon>Cucujiformia</taxon>
        <taxon>Chrysomeloidea</taxon>
        <taxon>Chrysomelidae</taxon>
        <taxon>Bruchinae</taxon>
        <taxon>Bruchini</taxon>
        <taxon>Acanthoscelides</taxon>
    </lineage>
</organism>
<reference evidence="1" key="1">
    <citation type="submission" date="2022-03" db="EMBL/GenBank/DDBJ databases">
        <authorList>
            <person name="Sayadi A."/>
        </authorList>
    </citation>
    <scope>NUCLEOTIDE SEQUENCE</scope>
</reference>
<sequence length="296" mass="33166">TKQNLIDGNTRHFPVPSEKIPQSPLHHVEIVSNLKDNFKNRFKDFNEIPIVAQFVVSPFMEIDIQQFATSVTQNFSEDIAATETEVIPFQNDLALKSLVSNTECIWPSVRFLEAVSRCENLNESSPLILAVCKDEYHSVPEEKGKQWFKHMRGLSDSWRSTHTTTAALVVGRLANSNQQAATDRSNRPSTDIVWNSNCGFGNGAIKSSRLDGGPSSVHEPSQEVSNAKVMELLKPHVLTEILVPCMSRLKEYQTRSDSWSQRLFDSGVKKPTKDGPLLSLSTPSPSRKIMISEWSL</sequence>
<protein>
    <submittedName>
        <fullName evidence="1">Uncharacterized protein</fullName>
    </submittedName>
</protein>
<accession>A0A9P0L7W6</accession>
<comment type="caution">
    <text evidence="1">The sequence shown here is derived from an EMBL/GenBank/DDBJ whole genome shotgun (WGS) entry which is preliminary data.</text>
</comment>